<dbReference type="EMBL" id="WIWF01000250">
    <property type="protein sequence ID" value="MQT78110.1"/>
    <property type="molecule type" value="Genomic_DNA"/>
</dbReference>
<evidence type="ECO:0000313" key="9">
    <source>
        <dbReference type="EMBL" id="MQU35462.1"/>
    </source>
</evidence>
<evidence type="ECO:0000256" key="1">
    <source>
        <dbReference type="ARBA" id="ARBA00004418"/>
    </source>
</evidence>
<evidence type="ECO:0000256" key="7">
    <source>
        <dbReference type="SAM" id="SignalP"/>
    </source>
</evidence>
<dbReference type="GO" id="GO:0042597">
    <property type="term" value="C:periplasmic space"/>
    <property type="evidence" value="ECO:0007669"/>
    <property type="project" value="UniProtKB-SubCell"/>
</dbReference>
<dbReference type="Proteomes" id="UP000466863">
    <property type="component" value="Unassembled WGS sequence"/>
</dbReference>
<dbReference type="Pfam" id="PF08816">
    <property type="entry name" value="Ivy"/>
    <property type="match status" value="1"/>
</dbReference>
<evidence type="ECO:0000256" key="3">
    <source>
        <dbReference type="ARBA" id="ARBA00022729"/>
    </source>
</evidence>
<evidence type="ECO:0000256" key="4">
    <source>
        <dbReference type="ARBA" id="ARBA00022764"/>
    </source>
</evidence>
<feature type="chain" id="PRO_5044630259" evidence="7">
    <location>
        <begin position="32"/>
        <end position="148"/>
    </location>
</feature>
<dbReference type="Proteomes" id="UP000447574">
    <property type="component" value="Unassembled WGS sequence"/>
</dbReference>
<proteinExistence type="inferred from homology"/>
<evidence type="ECO:0000313" key="11">
    <source>
        <dbReference type="Proteomes" id="UP000447574"/>
    </source>
</evidence>
<evidence type="ECO:0000256" key="6">
    <source>
        <dbReference type="PIRSR" id="PIRSR009103-2"/>
    </source>
</evidence>
<dbReference type="Proteomes" id="UP000470186">
    <property type="component" value="Unassembled WGS sequence"/>
</dbReference>
<keyword evidence="13" id="KW-1185">Reference proteome</keyword>
<feature type="disulfide bond" evidence="6">
    <location>
        <begin position="86"/>
        <end position="91"/>
    </location>
</feature>
<evidence type="ECO:0000256" key="2">
    <source>
        <dbReference type="ARBA" id="ARBA00009724"/>
    </source>
</evidence>
<sequence>MLSVSKRSKSVKTAITLAFVGASLLSGVANAQTPQYLFDVTGKSPYKQAYQDMLAFPEWVRTGQGTSTPLQEVVIDGQKYTLGQMCKPHDCADNQLIVIFSPDKKKAWGLLATRSTDGQSFNTQLLGAPEAAIKEYLNKTLAENNPED</sequence>
<evidence type="ECO:0000313" key="13">
    <source>
        <dbReference type="Proteomes" id="UP000470186"/>
    </source>
</evidence>
<name>A0A6A7ZK18_9PSED</name>
<keyword evidence="3 7" id="KW-0732">Signal</keyword>
<evidence type="ECO:0000313" key="8">
    <source>
        <dbReference type="EMBL" id="MQT78110.1"/>
    </source>
</evidence>
<dbReference type="InterPro" id="IPR036501">
    <property type="entry name" value="Inhibitor_vert_lysozyme_sf"/>
</dbReference>
<reference evidence="11 12" key="1">
    <citation type="submission" date="2019-10" db="EMBL/GenBank/DDBJ databases">
        <title>Evaluation of single-gene subtyping targets for Pseudomonas.</title>
        <authorList>
            <person name="Reichler S.J."/>
            <person name="Orsi R.H."/>
            <person name="Wiedmann M."/>
            <person name="Martin N.H."/>
            <person name="Murphy S.I."/>
        </authorList>
    </citation>
    <scope>NUCLEOTIDE SEQUENCE [LARGE SCALE GENOMIC DNA]</scope>
    <source>
        <strain evidence="10 12">FSL R10-1876</strain>
        <strain evidence="9 13">FSL R10-2107</strain>
        <strain evidence="8 11">FSL R10-2932</strain>
    </source>
</reference>
<comment type="subcellular location">
    <subcellularLocation>
        <location evidence="1">Periplasm</location>
    </subcellularLocation>
</comment>
<comment type="similarity">
    <text evidence="2">Belongs to the ivy family.</text>
</comment>
<feature type="site" description="Important for lysozyme inhibition" evidence="5">
    <location>
        <position position="89"/>
    </location>
</feature>
<organism evidence="9 13">
    <name type="scientific">Pseudomonas helleri</name>
    <dbReference type="NCBI Taxonomy" id="1608996"/>
    <lineage>
        <taxon>Bacteria</taxon>
        <taxon>Pseudomonadati</taxon>
        <taxon>Pseudomonadota</taxon>
        <taxon>Gammaproteobacteria</taxon>
        <taxon>Pseudomonadales</taxon>
        <taxon>Pseudomonadaceae</taxon>
        <taxon>Pseudomonas</taxon>
    </lineage>
</organism>
<protein>
    <submittedName>
        <fullName evidence="9">Lysozyme inhibitor</fullName>
    </submittedName>
</protein>
<dbReference type="Gene3D" id="3.40.1420.10">
    <property type="entry name" value="Inhibitor of vertebrate lysozyme"/>
    <property type="match status" value="1"/>
</dbReference>
<dbReference type="EMBL" id="WIVX01000374">
    <property type="protein sequence ID" value="MQU35462.1"/>
    <property type="molecule type" value="Genomic_DNA"/>
</dbReference>
<accession>A0A6A7ZK18</accession>
<dbReference type="EMBL" id="WIVV01000257">
    <property type="protein sequence ID" value="MQU46084.1"/>
    <property type="molecule type" value="Genomic_DNA"/>
</dbReference>
<dbReference type="AlphaFoldDB" id="A0A6A7ZK18"/>
<comment type="caution">
    <text evidence="9">The sequence shown here is derived from an EMBL/GenBank/DDBJ whole genome shotgun (WGS) entry which is preliminary data.</text>
</comment>
<dbReference type="PIRSF" id="PIRSF009103">
    <property type="entry name" value="Ivy"/>
    <property type="match status" value="1"/>
</dbReference>
<keyword evidence="4" id="KW-0574">Periplasm</keyword>
<evidence type="ECO:0000256" key="5">
    <source>
        <dbReference type="PIRSR" id="PIRSR009103-1"/>
    </source>
</evidence>
<evidence type="ECO:0000313" key="10">
    <source>
        <dbReference type="EMBL" id="MQU46084.1"/>
    </source>
</evidence>
<dbReference type="InterPro" id="IPR014453">
    <property type="entry name" value="Inhibitor_vertebrate_lysozyme"/>
</dbReference>
<evidence type="ECO:0000313" key="12">
    <source>
        <dbReference type="Proteomes" id="UP000466863"/>
    </source>
</evidence>
<keyword evidence="6" id="KW-1015">Disulfide bond</keyword>
<feature type="signal peptide" evidence="7">
    <location>
        <begin position="1"/>
        <end position="31"/>
    </location>
</feature>
<dbReference type="SUPFAM" id="SSF89872">
    <property type="entry name" value="Inhibitor of vertebrate lysozyme, Ivy"/>
    <property type="match status" value="1"/>
</dbReference>
<gene>
    <name evidence="10" type="ORF">GHO28_26825</name>
    <name evidence="9" type="ORF">GHO30_29635</name>
    <name evidence="8" type="ORF">GHO37_28190</name>
</gene>